<sequence length="647" mass="73098">MSFLINFGIENFRTRLAVIFIFVFILVVFNLGIFILKQFKTEFNRRILFYLNIILLFFIGLFLSTALFLKPFAQLETLSAGGYLAEAHQPIEISFTVPVRPENLSLYISPEVDGEWVFRDVLPFFSNGYKDRATFIPKESFYPESKIVVYIVGLKRLFPVGEKHEQSLEFFAPRLPNITETYPKDNQDNVSVNDNFTATFDAPSGEFIKWFYEITPPIGFVVNESNKNKNEIVFNKPLRQDSEYSVAIFRTGRSYNVTDFSDVELGDSQLIKTVVFNTVRSPKIKSYDPYGAGARVDLPIKIVFEEPMNQASVAEKFSLSPTTTGKISWEDEKTFVFLPDQILEKGADYRINFLSGIEDGSGGKTRQDIVLNFSTAGKVKILSTYPKSGATGLSPDLAGVVINFDQEVDHVSAENYFSIFPNVRGSFSWNGDKLTFSFKTPLAYATKYTVSFKKGIKAVYGLELDQDYAYSFTTKNKSFSLNVPLYYQSETFTCNIATARMALAYRGDNLSESFIKAEVGEGEDPNVSWVAGYGAHWKPIYNFISRYRKASIKTGWNIAELVKEVNAGNPVIIWWHNQYSTTGSFTLDSGATGYRGMHSVVVKGYVGSVENPISIIVNDSWRGPKTYSISSFKSIWAYLNYTAIVVY</sequence>
<name>A0A1F6NUT9_9BACT</name>
<dbReference type="EMBL" id="MFQZ01000010">
    <property type="protein sequence ID" value="OGH87631.1"/>
    <property type="molecule type" value="Genomic_DNA"/>
</dbReference>
<keyword evidence="2" id="KW-1133">Transmembrane helix</keyword>
<dbReference type="AlphaFoldDB" id="A0A1F6NUT9"/>
<evidence type="ECO:0000256" key="1">
    <source>
        <dbReference type="ARBA" id="ARBA00022729"/>
    </source>
</evidence>
<evidence type="ECO:0000313" key="5">
    <source>
        <dbReference type="EMBL" id="OGH87631.1"/>
    </source>
</evidence>
<reference evidence="5 6" key="1">
    <citation type="journal article" date="2016" name="Nat. Commun.">
        <title>Thousands of microbial genomes shed light on interconnected biogeochemical processes in an aquifer system.</title>
        <authorList>
            <person name="Anantharaman K."/>
            <person name="Brown C.T."/>
            <person name="Hug L.A."/>
            <person name="Sharon I."/>
            <person name="Castelle C.J."/>
            <person name="Probst A.J."/>
            <person name="Thomas B.C."/>
            <person name="Singh A."/>
            <person name="Wilkins M.J."/>
            <person name="Karaoz U."/>
            <person name="Brodie E.L."/>
            <person name="Williams K.H."/>
            <person name="Hubbard S.S."/>
            <person name="Banfield J.F."/>
        </authorList>
    </citation>
    <scope>NUCLEOTIDE SEQUENCE [LARGE SCALE GENOMIC DNA]</scope>
</reference>
<evidence type="ECO:0000313" key="6">
    <source>
        <dbReference type="Proteomes" id="UP000177907"/>
    </source>
</evidence>
<dbReference type="Pfam" id="PF13529">
    <property type="entry name" value="Peptidase_C39_2"/>
    <property type="match status" value="1"/>
</dbReference>
<dbReference type="Pfam" id="PF13205">
    <property type="entry name" value="Big_5"/>
    <property type="match status" value="2"/>
</dbReference>
<dbReference type="Gene3D" id="2.60.40.3710">
    <property type="match status" value="2"/>
</dbReference>
<evidence type="ECO:0008006" key="7">
    <source>
        <dbReference type="Google" id="ProtNLM"/>
    </source>
</evidence>
<keyword evidence="1" id="KW-0732">Signal</keyword>
<accession>A0A1F6NUT9</accession>
<keyword evidence="2" id="KW-0472">Membrane</keyword>
<protein>
    <recommendedName>
        <fullName evidence="7">Peptidase C39-like domain-containing protein</fullName>
    </recommendedName>
</protein>
<evidence type="ECO:0000259" key="3">
    <source>
        <dbReference type="Pfam" id="PF13205"/>
    </source>
</evidence>
<dbReference type="PANTHER" id="PTHR37806:SF1">
    <property type="entry name" value="PEPTIDASE C39-LIKE DOMAIN-CONTAINING PROTEIN"/>
    <property type="match status" value="1"/>
</dbReference>
<feature type="transmembrane region" description="Helical" evidence="2">
    <location>
        <begin position="48"/>
        <end position="69"/>
    </location>
</feature>
<feature type="domain" description="SbsA Ig-like" evidence="3">
    <location>
        <begin position="281"/>
        <end position="375"/>
    </location>
</feature>
<dbReference type="PANTHER" id="PTHR37806">
    <property type="entry name" value="LMO0724 PROTEIN"/>
    <property type="match status" value="1"/>
</dbReference>
<dbReference type="InterPro" id="IPR032812">
    <property type="entry name" value="SbsA_Ig"/>
</dbReference>
<evidence type="ECO:0000256" key="2">
    <source>
        <dbReference type="SAM" id="Phobius"/>
    </source>
</evidence>
<dbReference type="Proteomes" id="UP000177907">
    <property type="component" value="Unassembled WGS sequence"/>
</dbReference>
<dbReference type="InterPro" id="IPR039564">
    <property type="entry name" value="Peptidase_C39-like"/>
</dbReference>
<feature type="domain" description="SbsA Ig-like" evidence="3">
    <location>
        <begin position="380"/>
        <end position="474"/>
    </location>
</feature>
<dbReference type="Gene3D" id="3.90.70.10">
    <property type="entry name" value="Cysteine proteinases"/>
    <property type="match status" value="1"/>
</dbReference>
<dbReference type="STRING" id="1798704.A3J93_03875"/>
<organism evidence="5 6">
    <name type="scientific">Candidatus Magasanikbacteria bacterium RIFOXYC2_FULL_42_28</name>
    <dbReference type="NCBI Taxonomy" id="1798704"/>
    <lineage>
        <taxon>Bacteria</taxon>
        <taxon>Candidatus Magasanikiibacteriota</taxon>
    </lineage>
</organism>
<feature type="transmembrane region" description="Helical" evidence="2">
    <location>
        <begin position="16"/>
        <end position="36"/>
    </location>
</feature>
<keyword evidence="2" id="KW-0812">Transmembrane</keyword>
<comment type="caution">
    <text evidence="5">The sequence shown here is derived from an EMBL/GenBank/DDBJ whole genome shotgun (WGS) entry which is preliminary data.</text>
</comment>
<evidence type="ECO:0000259" key="4">
    <source>
        <dbReference type="Pfam" id="PF13529"/>
    </source>
</evidence>
<proteinExistence type="predicted"/>
<gene>
    <name evidence="5" type="ORF">A3J93_03875</name>
</gene>
<feature type="domain" description="Peptidase C39-like" evidence="4">
    <location>
        <begin position="481"/>
        <end position="621"/>
    </location>
</feature>